<gene>
    <name evidence="1" type="ORF">HMPREF1171_00255</name>
</gene>
<comment type="caution">
    <text evidence="1">The sequence shown here is derived from an EMBL/GenBank/DDBJ whole genome shotgun (WGS) entry which is preliminary data.</text>
</comment>
<evidence type="ECO:0000313" key="1">
    <source>
        <dbReference type="EMBL" id="EKB29964.1"/>
    </source>
</evidence>
<dbReference type="Proteomes" id="UP000005149">
    <property type="component" value="Unassembled WGS sequence"/>
</dbReference>
<reference evidence="1 2" key="1">
    <citation type="submission" date="2012-06" db="EMBL/GenBank/DDBJ databases">
        <title>The Genome Sequence of Aeromonas hydrophila SSU.</title>
        <authorList>
            <consortium name="The Broad Institute Genome Sequencing Platform"/>
            <person name="Earl A."/>
            <person name="Ward D."/>
            <person name="Feldgarden M."/>
            <person name="Gevers D."/>
            <person name="Chopra A."/>
            <person name="Walker B."/>
            <person name="Young S.K."/>
            <person name="Zeng Q."/>
            <person name="Gargeya S."/>
            <person name="Fitzgerald M."/>
            <person name="Haas B."/>
            <person name="Abouelleil A."/>
            <person name="Alvarado L."/>
            <person name="Arachchi H.M."/>
            <person name="Berlin A.M."/>
            <person name="Chapman S.B."/>
            <person name="Goldberg J."/>
            <person name="Griggs A."/>
            <person name="Gujja S."/>
            <person name="Hansen M."/>
            <person name="Howarth C."/>
            <person name="Imamovic A."/>
            <person name="Larimer J."/>
            <person name="McCowan C."/>
            <person name="Montmayeur A."/>
            <person name="Murphy C."/>
            <person name="Neiman D."/>
            <person name="Pearson M."/>
            <person name="Priest M."/>
            <person name="Roberts A."/>
            <person name="Saif S."/>
            <person name="Shea T."/>
            <person name="Sisk P."/>
            <person name="Sykes S."/>
            <person name="Wortman J."/>
            <person name="Nusbaum C."/>
            <person name="Birren B."/>
        </authorList>
    </citation>
    <scope>NUCLEOTIDE SEQUENCE [LARGE SCALE GENOMIC DNA]</scope>
    <source>
        <strain evidence="1 2">SSU</strain>
    </source>
</reference>
<sequence length="66" mass="7673">MQIDKRGHAGPFFMKKCFGFNSYYHINPQGLPTLLHDTGQPSILQQLTHRDVRISFLNSITTFFYP</sequence>
<dbReference type="HOGENOM" id="CLU_2821484_0_0_6"/>
<evidence type="ECO:0000313" key="2">
    <source>
        <dbReference type="Proteomes" id="UP000005149"/>
    </source>
</evidence>
<organism evidence="1 2">
    <name type="scientific">Aeromonas dhakensis</name>
    <dbReference type="NCBI Taxonomy" id="196024"/>
    <lineage>
        <taxon>Bacteria</taxon>
        <taxon>Pseudomonadati</taxon>
        <taxon>Pseudomonadota</taxon>
        <taxon>Gammaproteobacteria</taxon>
        <taxon>Aeromonadales</taxon>
        <taxon>Aeromonadaceae</taxon>
        <taxon>Aeromonas</taxon>
    </lineage>
</organism>
<dbReference type="EMBL" id="AGWR01000003">
    <property type="protein sequence ID" value="EKB29964.1"/>
    <property type="molecule type" value="Genomic_DNA"/>
</dbReference>
<protein>
    <submittedName>
        <fullName evidence="1">Uncharacterized protein</fullName>
    </submittedName>
</protein>
<proteinExistence type="predicted"/>
<dbReference type="AlphaFoldDB" id="K1KDZ1"/>
<keyword evidence="2" id="KW-1185">Reference proteome</keyword>
<name>K1KDZ1_9GAMM</name>
<accession>K1KDZ1</accession>